<evidence type="ECO:0000313" key="2">
    <source>
        <dbReference type="Proteomes" id="UP001652625"/>
    </source>
</evidence>
<accession>A0ABM4C020</accession>
<dbReference type="InterPro" id="IPR025398">
    <property type="entry name" value="DUF4371"/>
</dbReference>
<evidence type="ECO:0000259" key="1">
    <source>
        <dbReference type="Pfam" id="PF14291"/>
    </source>
</evidence>
<dbReference type="Pfam" id="PF14291">
    <property type="entry name" value="DUF4371"/>
    <property type="match status" value="1"/>
</dbReference>
<organism evidence="2 3">
    <name type="scientific">Hydra vulgaris</name>
    <name type="common">Hydra</name>
    <name type="synonym">Hydra attenuata</name>
    <dbReference type="NCBI Taxonomy" id="6087"/>
    <lineage>
        <taxon>Eukaryota</taxon>
        <taxon>Metazoa</taxon>
        <taxon>Cnidaria</taxon>
        <taxon>Hydrozoa</taxon>
        <taxon>Hydroidolina</taxon>
        <taxon>Anthoathecata</taxon>
        <taxon>Aplanulata</taxon>
        <taxon>Hydridae</taxon>
        <taxon>Hydra</taxon>
    </lineage>
</organism>
<gene>
    <name evidence="3" type="primary">LOC136081472</name>
</gene>
<reference evidence="3" key="1">
    <citation type="submission" date="2025-08" db="UniProtKB">
        <authorList>
            <consortium name="RefSeq"/>
        </authorList>
    </citation>
    <scope>IDENTIFICATION</scope>
</reference>
<dbReference type="Proteomes" id="UP001652625">
    <property type="component" value="Chromosome 06"/>
</dbReference>
<dbReference type="SUPFAM" id="SSF53098">
    <property type="entry name" value="Ribonuclease H-like"/>
    <property type="match status" value="1"/>
</dbReference>
<dbReference type="PANTHER" id="PTHR45749">
    <property type="match status" value="1"/>
</dbReference>
<dbReference type="GeneID" id="136081472"/>
<dbReference type="InterPro" id="IPR012337">
    <property type="entry name" value="RNaseH-like_sf"/>
</dbReference>
<protein>
    <submittedName>
        <fullName evidence="3">Zinc finger MYM-type protein 1-like</fullName>
    </submittedName>
</protein>
<dbReference type="RefSeq" id="XP_065654859.1">
    <property type="nucleotide sequence ID" value="XM_065798787.1"/>
</dbReference>
<evidence type="ECO:0000313" key="3">
    <source>
        <dbReference type="RefSeq" id="XP_065654859.1"/>
    </source>
</evidence>
<keyword evidence="2" id="KW-1185">Reference proteome</keyword>
<name>A0ABM4C020_HYDVU</name>
<proteinExistence type="predicted"/>
<sequence length="521" mass="59603">MSTVKFIKETGCSVTEGNLSSRSVLASPGGYAATGKWRKLCNRIQEHERSNVHRECYLAWRELERRFLFGKGIETYLESSIKLQSTKWSNILKRLLDVILFLGESGLAFRGSSQRIGDVDNGNFLDLIELLSHWDPILKEHVLSVEESQRKGKRLQVHYLSADTQNEFIAECSDLVRQHILQERRSAKYLAIMVDATPDSSHKEQTTFILRYVILKDSQYEIVERFLTYVDCNNKTGDEISQMVVETFQHNSIPLSDCRAQAYDNGSNMAGKYNGVQAKILQLCPLALFSFCGCHTLNLVENDAAECIPEAVTFFGTIQTVYNLFNSSPKRWEILSKHINCSLKGMSHTRWSDRVENVKPFASSKTRTEVEGALYYINSFSCIIMSSIWYKILVPIDFCNKVIQARNVTLDVEVDNINHLLRQLLELRNKWKDIWSESKNVAMNLDIEVKLSRGRGGANRKRAKVVGELEDQGFTDLNEDKTMEESCFRRFVFYMVLDSVIGGLTVRFKAAQSISDKFSFM</sequence>
<feature type="domain" description="DUF4371" evidence="1">
    <location>
        <begin position="37"/>
        <end position="275"/>
    </location>
</feature>
<dbReference type="PANTHER" id="PTHR45749:SF33">
    <property type="entry name" value="ZINC FINGER MYM-TYPE PROTEIN 1"/>
    <property type="match status" value="1"/>
</dbReference>